<gene>
    <name evidence="3" type="ORF">BKA02_001814</name>
</gene>
<evidence type="ECO:0000313" key="3">
    <source>
        <dbReference type="EMBL" id="NYD54759.1"/>
    </source>
</evidence>
<dbReference type="NCBIfam" id="NF041390">
    <property type="entry name" value="TadE_Rv3655c"/>
    <property type="match status" value="1"/>
</dbReference>
<feature type="domain" description="TadE-like" evidence="2">
    <location>
        <begin position="14"/>
        <end position="56"/>
    </location>
</feature>
<protein>
    <submittedName>
        <fullName evidence="3">Flp pilus assembly protein TadG</fullName>
    </submittedName>
</protein>
<dbReference type="Pfam" id="PF07811">
    <property type="entry name" value="TadE"/>
    <property type="match status" value="1"/>
</dbReference>
<proteinExistence type="predicted"/>
<sequence length="118" mass="11471">MSARIHLPREGERGSAAAELAIALPVVVLILLLGFGAVGAGMKQVALQDAAADAARLLGRGEDPGAAAAAVARADSAAQMDVSHADGLVCVVASGEAGFAGAAVLPLRASSCALDGGR</sequence>
<name>A0A7Y9JPL1_9MICO</name>
<dbReference type="InterPro" id="IPR012495">
    <property type="entry name" value="TadE-like_dom"/>
</dbReference>
<dbReference type="RefSeq" id="WP_179433322.1">
    <property type="nucleotide sequence ID" value="NZ_BAABLC010000002.1"/>
</dbReference>
<keyword evidence="1" id="KW-1133">Transmembrane helix</keyword>
<dbReference type="EMBL" id="JACCBH010000001">
    <property type="protein sequence ID" value="NYD54759.1"/>
    <property type="molecule type" value="Genomic_DNA"/>
</dbReference>
<evidence type="ECO:0000313" key="4">
    <source>
        <dbReference type="Proteomes" id="UP000552045"/>
    </source>
</evidence>
<reference evidence="3 4" key="1">
    <citation type="submission" date="2020-07" db="EMBL/GenBank/DDBJ databases">
        <title>Sequencing the genomes of 1000 actinobacteria strains.</title>
        <authorList>
            <person name="Klenk H.-P."/>
        </authorList>
    </citation>
    <scope>NUCLEOTIDE SEQUENCE [LARGE SCALE GENOMIC DNA]</scope>
    <source>
        <strain evidence="3 4">DSM 22185</strain>
    </source>
</reference>
<keyword evidence="1" id="KW-0812">Transmembrane</keyword>
<organism evidence="3 4">
    <name type="scientific">Microbacterium pseudoresistens</name>
    <dbReference type="NCBI Taxonomy" id="640634"/>
    <lineage>
        <taxon>Bacteria</taxon>
        <taxon>Bacillati</taxon>
        <taxon>Actinomycetota</taxon>
        <taxon>Actinomycetes</taxon>
        <taxon>Micrococcales</taxon>
        <taxon>Microbacteriaceae</taxon>
        <taxon>Microbacterium</taxon>
    </lineage>
</organism>
<evidence type="ECO:0000259" key="2">
    <source>
        <dbReference type="Pfam" id="PF07811"/>
    </source>
</evidence>
<comment type="caution">
    <text evidence="3">The sequence shown here is derived from an EMBL/GenBank/DDBJ whole genome shotgun (WGS) entry which is preliminary data.</text>
</comment>
<evidence type="ECO:0000256" key="1">
    <source>
        <dbReference type="SAM" id="Phobius"/>
    </source>
</evidence>
<keyword evidence="1" id="KW-0472">Membrane</keyword>
<keyword evidence="4" id="KW-1185">Reference proteome</keyword>
<dbReference type="AlphaFoldDB" id="A0A7Y9JPL1"/>
<accession>A0A7Y9JPL1</accession>
<dbReference type="InterPro" id="IPR049790">
    <property type="entry name" value="Rv3655c/TadE"/>
</dbReference>
<dbReference type="Proteomes" id="UP000552045">
    <property type="component" value="Unassembled WGS sequence"/>
</dbReference>
<feature type="transmembrane region" description="Helical" evidence="1">
    <location>
        <begin position="20"/>
        <end position="40"/>
    </location>
</feature>